<dbReference type="InterPro" id="IPR008920">
    <property type="entry name" value="TF_FadR/GntR_C"/>
</dbReference>
<dbReference type="SMART" id="SM00895">
    <property type="entry name" value="FCD"/>
    <property type="match status" value="1"/>
</dbReference>
<dbReference type="Gene3D" id="1.10.10.10">
    <property type="entry name" value="Winged helix-like DNA-binding domain superfamily/Winged helix DNA-binding domain"/>
    <property type="match status" value="1"/>
</dbReference>
<dbReference type="Pfam" id="PF00392">
    <property type="entry name" value="GntR"/>
    <property type="match status" value="1"/>
</dbReference>
<keyword evidence="3" id="KW-0238">DNA-binding</keyword>
<keyword evidence="1" id="KW-0678">Repressor</keyword>
<keyword evidence="10" id="KW-1185">Reference proteome</keyword>
<evidence type="ECO:0000256" key="5">
    <source>
        <dbReference type="ARBA" id="ARBA00037357"/>
    </source>
</evidence>
<dbReference type="InterPro" id="IPR036390">
    <property type="entry name" value="WH_DNA-bd_sf"/>
</dbReference>
<dbReference type="EMBL" id="JBAKIA010000002">
    <property type="protein sequence ID" value="MEJ8473598.1"/>
    <property type="molecule type" value="Genomic_DNA"/>
</dbReference>
<reference evidence="9 10" key="1">
    <citation type="submission" date="2024-02" db="EMBL/GenBank/DDBJ databases">
        <title>Roseibium algae sp. nov., isolated from marine alga (Grateloupia sp.), showing potential in myo-inositol conversion.</title>
        <authorList>
            <person name="Wang Y."/>
        </authorList>
    </citation>
    <scope>NUCLEOTIDE SEQUENCE [LARGE SCALE GENOMIC DNA]</scope>
    <source>
        <strain evidence="9 10">H3510</strain>
    </source>
</reference>
<dbReference type="SUPFAM" id="SSF48008">
    <property type="entry name" value="GntR ligand-binding domain-like"/>
    <property type="match status" value="1"/>
</dbReference>
<comment type="caution">
    <text evidence="9">The sequence shown here is derived from an EMBL/GenBank/DDBJ whole genome shotgun (WGS) entry which is preliminary data.</text>
</comment>
<gene>
    <name evidence="9" type="ORF">V6575_05820</name>
</gene>
<organism evidence="9 10">
    <name type="scientific">Roseibium algae</name>
    <dbReference type="NCBI Taxonomy" id="3123038"/>
    <lineage>
        <taxon>Bacteria</taxon>
        <taxon>Pseudomonadati</taxon>
        <taxon>Pseudomonadota</taxon>
        <taxon>Alphaproteobacteria</taxon>
        <taxon>Hyphomicrobiales</taxon>
        <taxon>Stappiaceae</taxon>
        <taxon>Roseibium</taxon>
    </lineage>
</organism>
<dbReference type="InterPro" id="IPR011711">
    <property type="entry name" value="GntR_C"/>
</dbReference>
<comment type="function">
    <text evidence="5">Transcriptional repressor for the pyruvate dehydrogenase complex genes aceEF and lpd.</text>
</comment>
<dbReference type="InterPro" id="IPR000524">
    <property type="entry name" value="Tscrpt_reg_HTH_GntR"/>
</dbReference>
<keyword evidence="2" id="KW-0805">Transcription regulation</keyword>
<dbReference type="PANTHER" id="PTHR43537:SF34">
    <property type="entry name" value="PYRUVATE DEHYDROGENASE COMPLEX REPRESSOR"/>
    <property type="match status" value="1"/>
</dbReference>
<dbReference type="Gene3D" id="1.20.120.530">
    <property type="entry name" value="GntR ligand-binding domain-like"/>
    <property type="match status" value="1"/>
</dbReference>
<proteinExistence type="predicted"/>
<evidence type="ECO:0000313" key="9">
    <source>
        <dbReference type="EMBL" id="MEJ8473598.1"/>
    </source>
</evidence>
<dbReference type="Pfam" id="PF07729">
    <property type="entry name" value="FCD"/>
    <property type="match status" value="1"/>
</dbReference>
<accession>A0ABU8THG0</accession>
<evidence type="ECO:0000256" key="7">
    <source>
        <dbReference type="SAM" id="MobiDB-lite"/>
    </source>
</evidence>
<dbReference type="SUPFAM" id="SSF46785">
    <property type="entry name" value="Winged helix' DNA-binding domain"/>
    <property type="match status" value="1"/>
</dbReference>
<dbReference type="Proteomes" id="UP001385499">
    <property type="component" value="Unassembled WGS sequence"/>
</dbReference>
<evidence type="ECO:0000256" key="1">
    <source>
        <dbReference type="ARBA" id="ARBA00022491"/>
    </source>
</evidence>
<evidence type="ECO:0000259" key="8">
    <source>
        <dbReference type="PROSITE" id="PS50949"/>
    </source>
</evidence>
<dbReference type="PROSITE" id="PS50949">
    <property type="entry name" value="HTH_GNTR"/>
    <property type="match status" value="1"/>
</dbReference>
<protein>
    <recommendedName>
        <fullName evidence="6">Pyruvate dehydrogenase complex repressor</fullName>
    </recommendedName>
</protein>
<dbReference type="InterPro" id="IPR036388">
    <property type="entry name" value="WH-like_DNA-bd_sf"/>
</dbReference>
<evidence type="ECO:0000256" key="2">
    <source>
        <dbReference type="ARBA" id="ARBA00023015"/>
    </source>
</evidence>
<evidence type="ECO:0000256" key="6">
    <source>
        <dbReference type="ARBA" id="ARBA00039592"/>
    </source>
</evidence>
<feature type="region of interest" description="Disordered" evidence="7">
    <location>
        <begin position="241"/>
        <end position="269"/>
    </location>
</feature>
<evidence type="ECO:0000256" key="3">
    <source>
        <dbReference type="ARBA" id="ARBA00023125"/>
    </source>
</evidence>
<keyword evidence="4" id="KW-0804">Transcription</keyword>
<dbReference type="PANTHER" id="PTHR43537">
    <property type="entry name" value="TRANSCRIPTIONAL REGULATOR, GNTR FAMILY"/>
    <property type="match status" value="1"/>
</dbReference>
<dbReference type="SMART" id="SM00345">
    <property type="entry name" value="HTH_GNTR"/>
    <property type="match status" value="1"/>
</dbReference>
<dbReference type="PRINTS" id="PR00035">
    <property type="entry name" value="HTHGNTR"/>
</dbReference>
<dbReference type="RefSeq" id="WP_340273208.1">
    <property type="nucleotide sequence ID" value="NZ_JBAKIA010000002.1"/>
</dbReference>
<dbReference type="CDD" id="cd07377">
    <property type="entry name" value="WHTH_GntR"/>
    <property type="match status" value="1"/>
</dbReference>
<evidence type="ECO:0000256" key="4">
    <source>
        <dbReference type="ARBA" id="ARBA00023163"/>
    </source>
</evidence>
<feature type="domain" description="HTH gntR-type" evidence="8">
    <location>
        <begin position="8"/>
        <end position="76"/>
    </location>
</feature>
<evidence type="ECO:0000313" key="10">
    <source>
        <dbReference type="Proteomes" id="UP001385499"/>
    </source>
</evidence>
<sequence length="269" mass="29321">MFRKIDQTRTADAAIQQIEELILSGVLRPGDRLPAERDLSGELDVSRPVLREALKTLEQRGLLSSRQGGGTFVADVIGPIFSEAVVALIGRHPSATSDYLEFRKDIEAVAAGHAAERASQTDHKILTEIIGQMDSAHAAGDHQREAELDVGLHQAIGEAAHNVILLHSLRSCYRLLTNGVFFNRQRLDHHPTAHTVVLAQHKEIVAHIIAGDAQAASEASRQHIAFVSQALIEAEEAQARKLVADQRHQQRQNSVPAPTKPRSVKASSS</sequence>
<name>A0ABU8THG0_9HYPH</name>